<dbReference type="InterPro" id="IPR025490">
    <property type="entry name" value="RqcP"/>
</dbReference>
<evidence type="ECO:0000256" key="2">
    <source>
        <dbReference type="ARBA" id="ARBA00022730"/>
    </source>
</evidence>
<evidence type="ECO:0000313" key="7">
    <source>
        <dbReference type="EMBL" id="GBC98259.1"/>
    </source>
</evidence>
<dbReference type="InterPro" id="IPR036986">
    <property type="entry name" value="S4_RNA-bd_sf"/>
</dbReference>
<keyword evidence="1" id="KW-0820">tRNA-binding</keyword>
<gene>
    <name evidence="7" type="ORF">HRbin17_00761</name>
</gene>
<dbReference type="CDD" id="cd00165">
    <property type="entry name" value="S4"/>
    <property type="match status" value="1"/>
</dbReference>
<evidence type="ECO:0000313" key="8">
    <source>
        <dbReference type="Proteomes" id="UP000236173"/>
    </source>
</evidence>
<dbReference type="PROSITE" id="PS50889">
    <property type="entry name" value="S4"/>
    <property type="match status" value="1"/>
</dbReference>
<dbReference type="Pfam" id="PF01479">
    <property type="entry name" value="S4"/>
    <property type="match status" value="1"/>
</dbReference>
<keyword evidence="2" id="KW-0699">rRNA-binding</keyword>
<comment type="caution">
    <text evidence="7">The sequence shown here is derived from an EMBL/GenBank/DDBJ whole genome shotgun (WGS) entry which is preliminary data.</text>
</comment>
<dbReference type="GO" id="GO:0006412">
    <property type="term" value="P:translation"/>
    <property type="evidence" value="ECO:0007669"/>
    <property type="project" value="UniProtKB-KW"/>
</dbReference>
<dbReference type="PIRSF" id="PIRSF038881">
    <property type="entry name" value="RNAbp_HP1423"/>
    <property type="match status" value="1"/>
</dbReference>
<dbReference type="SMART" id="SM00363">
    <property type="entry name" value="S4"/>
    <property type="match status" value="1"/>
</dbReference>
<evidence type="ECO:0000259" key="6">
    <source>
        <dbReference type="SMART" id="SM00363"/>
    </source>
</evidence>
<dbReference type="Proteomes" id="UP000236173">
    <property type="component" value="Unassembled WGS sequence"/>
</dbReference>
<protein>
    <recommendedName>
        <fullName evidence="6">RNA-binding S4 domain-containing protein</fullName>
    </recommendedName>
</protein>
<evidence type="ECO:0000256" key="3">
    <source>
        <dbReference type="ARBA" id="ARBA00022884"/>
    </source>
</evidence>
<dbReference type="GO" id="GO:0000049">
    <property type="term" value="F:tRNA binding"/>
    <property type="evidence" value="ECO:0007669"/>
    <property type="project" value="UniProtKB-KW"/>
</dbReference>
<keyword evidence="3 5" id="KW-0694">RNA-binding</keyword>
<dbReference type="SUPFAM" id="SSF55174">
    <property type="entry name" value="Alpha-L RNA-binding motif"/>
    <property type="match status" value="1"/>
</dbReference>
<evidence type="ECO:0000256" key="1">
    <source>
        <dbReference type="ARBA" id="ARBA00022555"/>
    </source>
</evidence>
<dbReference type="InterPro" id="IPR002942">
    <property type="entry name" value="S4_RNA-bd"/>
</dbReference>
<reference evidence="8" key="1">
    <citation type="submission" date="2017-09" db="EMBL/GenBank/DDBJ databases">
        <title>Metaegenomics of thermophilic ammonia-oxidizing enrichment culture.</title>
        <authorList>
            <person name="Kato S."/>
            <person name="Suzuki K."/>
        </authorList>
    </citation>
    <scope>NUCLEOTIDE SEQUENCE [LARGE SCALE GENOMIC DNA]</scope>
</reference>
<proteinExistence type="predicted"/>
<organism evidence="7 8">
    <name type="scientific">Candidatus Fervidibacter japonicus</name>
    <dbReference type="NCBI Taxonomy" id="2035412"/>
    <lineage>
        <taxon>Bacteria</taxon>
        <taxon>Candidatus Fervidibacterota</taxon>
        <taxon>Candidatus Fervidibacter</taxon>
    </lineage>
</organism>
<sequence>MTPMRLDKFLQLTGLVKRRALAKALCESGRVCVNGKIAKPATEVREGDLIAAEMGWEKWQVRVQRLPQGSVPTHRRSEFVTFLERQHKNMWEDDEP</sequence>
<name>A0A2H5XAP6_9BACT</name>
<dbReference type="AlphaFoldDB" id="A0A2H5XAP6"/>
<feature type="domain" description="RNA-binding S4" evidence="6">
    <location>
        <begin position="4"/>
        <end position="72"/>
    </location>
</feature>
<evidence type="ECO:0000256" key="4">
    <source>
        <dbReference type="ARBA" id="ARBA00022917"/>
    </source>
</evidence>
<dbReference type="GO" id="GO:0019843">
    <property type="term" value="F:rRNA binding"/>
    <property type="evidence" value="ECO:0007669"/>
    <property type="project" value="UniProtKB-KW"/>
</dbReference>
<dbReference type="Gene3D" id="3.10.290.10">
    <property type="entry name" value="RNA-binding S4 domain"/>
    <property type="match status" value="1"/>
</dbReference>
<keyword evidence="4" id="KW-0648">Protein biosynthesis</keyword>
<dbReference type="EMBL" id="BEHT01000008">
    <property type="protein sequence ID" value="GBC98259.1"/>
    <property type="molecule type" value="Genomic_DNA"/>
</dbReference>
<accession>A0A2H5XAP6</accession>
<evidence type="ECO:0000256" key="5">
    <source>
        <dbReference type="PROSITE-ProRule" id="PRU00182"/>
    </source>
</evidence>